<evidence type="ECO:0000256" key="1">
    <source>
        <dbReference type="ARBA" id="ARBA00006611"/>
    </source>
</evidence>
<dbReference type="InterPro" id="IPR050921">
    <property type="entry name" value="T4SS_GSP_E_ATPase"/>
</dbReference>
<reference evidence="4" key="1">
    <citation type="journal article" date="2020" name="mSystems">
        <title>Genome- and Community-Level Interaction Insights into Carbon Utilization and Element Cycling Functions of Hydrothermarchaeota in Hydrothermal Sediment.</title>
        <authorList>
            <person name="Zhou Z."/>
            <person name="Liu Y."/>
            <person name="Xu W."/>
            <person name="Pan J."/>
            <person name="Luo Z.H."/>
            <person name="Li M."/>
        </authorList>
    </citation>
    <scope>NUCLEOTIDE SEQUENCE [LARGE SCALE GENOMIC DNA]</scope>
    <source>
        <strain evidence="3">SpSt-638</strain>
        <strain evidence="4">SpSt-648</strain>
    </source>
</reference>
<comment type="caution">
    <text evidence="4">The sequence shown here is derived from an EMBL/GenBank/DDBJ whole genome shotgun (WGS) entry which is preliminary data.</text>
</comment>
<comment type="similarity">
    <text evidence="1">Belongs to the GSP E family.</text>
</comment>
<dbReference type="Gene3D" id="3.30.450.370">
    <property type="match status" value="1"/>
</dbReference>
<organism evidence="4">
    <name type="scientific">Staphylothermus marinus</name>
    <dbReference type="NCBI Taxonomy" id="2280"/>
    <lineage>
        <taxon>Archaea</taxon>
        <taxon>Thermoproteota</taxon>
        <taxon>Thermoprotei</taxon>
        <taxon>Desulfurococcales</taxon>
        <taxon>Desulfurococcaceae</taxon>
        <taxon>Staphylothermus</taxon>
    </lineage>
</organism>
<dbReference type="Pfam" id="PF00437">
    <property type="entry name" value="T2SSE"/>
    <property type="match status" value="1"/>
</dbReference>
<feature type="domain" description="Bacterial type II secretion system protein E" evidence="2">
    <location>
        <begin position="214"/>
        <end position="374"/>
    </location>
</feature>
<dbReference type="InterPro" id="IPR027417">
    <property type="entry name" value="P-loop_NTPase"/>
</dbReference>
<protein>
    <submittedName>
        <fullName evidence="4">Secretion system protein E</fullName>
    </submittedName>
</protein>
<name>A0A7C4NR12_STAMA</name>
<dbReference type="InterPro" id="IPR001482">
    <property type="entry name" value="T2SS/T4SS_dom"/>
</dbReference>
<evidence type="ECO:0000259" key="2">
    <source>
        <dbReference type="Pfam" id="PF00437"/>
    </source>
</evidence>
<dbReference type="EMBL" id="DTBP01000005">
    <property type="protein sequence ID" value="HGQ73532.1"/>
    <property type="molecule type" value="Genomic_DNA"/>
</dbReference>
<dbReference type="EMBL" id="DTBE01000003">
    <property type="protein sequence ID" value="HGQ59117.1"/>
    <property type="molecule type" value="Genomic_DNA"/>
</dbReference>
<dbReference type="Gene3D" id="3.40.50.300">
    <property type="entry name" value="P-loop containing nucleotide triphosphate hydrolases"/>
    <property type="match status" value="1"/>
</dbReference>
<dbReference type="PANTHER" id="PTHR30486">
    <property type="entry name" value="TWITCHING MOTILITY PROTEIN PILT"/>
    <property type="match status" value="1"/>
</dbReference>
<accession>A0A7C4NR12</accession>
<dbReference type="AlphaFoldDB" id="A0A7C4NR12"/>
<dbReference type="PANTHER" id="PTHR30486:SF6">
    <property type="entry name" value="TYPE IV PILUS RETRACTATION ATPASE PILT"/>
    <property type="match status" value="1"/>
</dbReference>
<evidence type="ECO:0000313" key="4">
    <source>
        <dbReference type="EMBL" id="HGQ73532.1"/>
    </source>
</evidence>
<sequence length="493" mass="55995">MDPYRFFQPDLGFYKDIVEKLIVEYTPKQHRVLDFVDKYSIGKYLEVYIVKEGGFLKYVVVEPPYDHNTIYTVAWLIRENPFCKDTDCLLETIRNSRNKRVIETYSEQSISINYYYRKILDGYGFIHPLIQDPDIEEIACNAEDGNVAVLHRRFNWYGWMKTNIEVGSDAVDKLVLMLSRKVGKHISISYPLVEGLTQEGLRISLAFRNEVSRKGSSIVIRKKPRSMWTITKLIDNGTLNPLIASYLWIVLENRGFIIVTGSMGSGKTTLLQSLLTLIPPTRRVVSIEDTPEIMGSTGLWDPLVEREGVGDSLKIDAYTLLKFILRRRADYIVVGEVRGVEARVLIQASRLGHGVLTTIHAQDAGSVIERLSSPPISIPKNLLSNITCIVVMENIKGVRRVREVVEVDDNLELNVLFNYDDNSGFKLSTAEEIVEKSVKLSKLVVNNPIEEIEARALFLSRAVSKGVFETSALCEELVHFYYGELIGDNEKTS</sequence>
<dbReference type="SUPFAM" id="SSF52540">
    <property type="entry name" value="P-loop containing nucleoside triphosphate hydrolases"/>
    <property type="match status" value="1"/>
</dbReference>
<dbReference type="GO" id="GO:0016887">
    <property type="term" value="F:ATP hydrolysis activity"/>
    <property type="evidence" value="ECO:0007669"/>
    <property type="project" value="InterPro"/>
</dbReference>
<proteinExistence type="inferred from homology"/>
<gene>
    <name evidence="3" type="ORF">ENU09_00100</name>
    <name evidence="4" type="ORF">ENU20_00425</name>
</gene>
<dbReference type="Gene3D" id="1.10.390.40">
    <property type="match status" value="1"/>
</dbReference>
<evidence type="ECO:0000313" key="3">
    <source>
        <dbReference type="EMBL" id="HGQ59117.1"/>
    </source>
</evidence>